<dbReference type="AlphaFoldDB" id="H6QT54"/>
<feature type="compositionally biased region" description="Polar residues" evidence="1">
    <location>
        <begin position="130"/>
        <end position="157"/>
    </location>
</feature>
<dbReference type="VEuPathDB" id="FungiDB:PGTG_22015"/>
<dbReference type="InterPro" id="IPR054722">
    <property type="entry name" value="PolX-like_BBD"/>
</dbReference>
<proteinExistence type="predicted"/>
<protein>
    <submittedName>
        <fullName evidence="4">Uncharacterized protein</fullName>
    </submittedName>
</protein>
<evidence type="ECO:0000259" key="3">
    <source>
        <dbReference type="Pfam" id="PF22936"/>
    </source>
</evidence>
<feature type="domain" description="Retrovirus-related Pol polyprotein from transposon TNT 1-94-like beta-barrel" evidence="3">
    <location>
        <begin position="190"/>
        <end position="269"/>
    </location>
</feature>
<evidence type="ECO:0000313" key="5">
    <source>
        <dbReference type="Proteomes" id="UP000008783"/>
    </source>
</evidence>
<dbReference type="InterPro" id="IPR025724">
    <property type="entry name" value="GAG-pre-integrase_dom"/>
</dbReference>
<evidence type="ECO:0000313" key="4">
    <source>
        <dbReference type="EMBL" id="EHS64017.1"/>
    </source>
</evidence>
<dbReference type="HOGENOM" id="CLU_581568_0_0_1"/>
<feature type="domain" description="GAG-pre-integrase" evidence="2">
    <location>
        <begin position="372"/>
        <end position="429"/>
    </location>
</feature>
<sequence>MQAEAQAPEQQPQTPLASLPMLPTEHPDNTPDAHDFMAMQAGLCWQCRSPDHFLRDCPMRSRPTGTRGRYRGQIHQPTPQYNRQAVYPQAQQSHRPQHGPLNANNNNPPASQNRPADYYRPPQYRLQRVNPPSESIGSQRQKPSANEASADTESQGGSVARMVELGDVADDLANIHFDHIQAEVPNNPPIVDSGASHHLCGDLKLLSNFRLFRSPIPLKVATSGNPAYITGEGDLTFSGLDNQRVTIHGVLYCELARSTLISLAALRKANAYFAYDIKQDCYLIYSSNNILCFKCPFIPRQNKWIFPFPIPSLHHPHPVPKPSCHPVSVNPCNDMPQSEHSFCPISTELRVDLRRNAFKTPLDTEHPESNINSNSLDKNEQVLLYWHRLFGHASLQKIRQVIQEKLCKNLPVSLPKGELKCDICARSKSLNKNRLTSSDRPVSS</sequence>
<feature type="region of interest" description="Disordered" evidence="1">
    <location>
        <begin position="54"/>
        <end position="157"/>
    </location>
</feature>
<keyword evidence="5" id="KW-1185">Reference proteome</keyword>
<dbReference type="InParanoid" id="H6QT54"/>
<feature type="compositionally biased region" description="Low complexity" evidence="1">
    <location>
        <begin position="102"/>
        <end position="116"/>
    </location>
</feature>
<dbReference type="Pfam" id="PF13976">
    <property type="entry name" value="gag_pre-integrs"/>
    <property type="match status" value="1"/>
</dbReference>
<dbReference type="Proteomes" id="UP000008783">
    <property type="component" value="Unassembled WGS sequence"/>
</dbReference>
<dbReference type="KEGG" id="pgr:PGTG_22015"/>
<accession>H6QT54</accession>
<name>H6QT54_PUCGT</name>
<feature type="region of interest" description="Disordered" evidence="1">
    <location>
        <begin position="1"/>
        <end position="34"/>
    </location>
</feature>
<organism evidence="4 5">
    <name type="scientific">Puccinia graminis f. sp. tritici (strain CRL 75-36-700-3 / race SCCL)</name>
    <name type="common">Black stem rust fungus</name>
    <dbReference type="NCBI Taxonomy" id="418459"/>
    <lineage>
        <taxon>Eukaryota</taxon>
        <taxon>Fungi</taxon>
        <taxon>Dikarya</taxon>
        <taxon>Basidiomycota</taxon>
        <taxon>Pucciniomycotina</taxon>
        <taxon>Pucciniomycetes</taxon>
        <taxon>Pucciniales</taxon>
        <taxon>Pucciniaceae</taxon>
        <taxon>Puccinia</taxon>
    </lineage>
</organism>
<dbReference type="GeneID" id="13541971"/>
<gene>
    <name evidence="4" type="ORF">PGTG_22015</name>
</gene>
<feature type="compositionally biased region" description="Polar residues" evidence="1">
    <location>
        <begin position="75"/>
        <end position="94"/>
    </location>
</feature>
<evidence type="ECO:0000256" key="1">
    <source>
        <dbReference type="SAM" id="MobiDB-lite"/>
    </source>
</evidence>
<dbReference type="RefSeq" id="XP_003889309.1">
    <property type="nucleotide sequence ID" value="XM_003889260.1"/>
</dbReference>
<dbReference type="EMBL" id="DS178306">
    <property type="protein sequence ID" value="EHS64017.1"/>
    <property type="molecule type" value="Genomic_DNA"/>
</dbReference>
<feature type="compositionally biased region" description="Low complexity" evidence="1">
    <location>
        <begin position="1"/>
        <end position="13"/>
    </location>
</feature>
<reference evidence="5" key="1">
    <citation type="journal article" date="2011" name="Proc. Natl. Acad. Sci. U.S.A.">
        <title>Obligate biotrophy features unraveled by the genomic analysis of rust fungi.</title>
        <authorList>
            <person name="Duplessis S."/>
            <person name="Cuomo C.A."/>
            <person name="Lin Y.-C."/>
            <person name="Aerts A."/>
            <person name="Tisserant E."/>
            <person name="Veneault-Fourrey C."/>
            <person name="Joly D.L."/>
            <person name="Hacquard S."/>
            <person name="Amselem J."/>
            <person name="Cantarel B.L."/>
            <person name="Chiu R."/>
            <person name="Coutinho P.M."/>
            <person name="Feau N."/>
            <person name="Field M."/>
            <person name="Frey P."/>
            <person name="Gelhaye E."/>
            <person name="Goldberg J."/>
            <person name="Grabherr M.G."/>
            <person name="Kodira C.D."/>
            <person name="Kohler A."/>
            <person name="Kuees U."/>
            <person name="Lindquist E.A."/>
            <person name="Lucas S.M."/>
            <person name="Mago R."/>
            <person name="Mauceli E."/>
            <person name="Morin E."/>
            <person name="Murat C."/>
            <person name="Pangilinan J.L."/>
            <person name="Park R."/>
            <person name="Pearson M."/>
            <person name="Quesneville H."/>
            <person name="Rouhier N."/>
            <person name="Sakthikumar S."/>
            <person name="Salamov A.A."/>
            <person name="Schmutz J."/>
            <person name="Selles B."/>
            <person name="Shapiro H."/>
            <person name="Tanguay P."/>
            <person name="Tuskan G.A."/>
            <person name="Henrissat B."/>
            <person name="Van de Peer Y."/>
            <person name="Rouze P."/>
            <person name="Ellis J.G."/>
            <person name="Dodds P.N."/>
            <person name="Schein J.E."/>
            <person name="Zhong S."/>
            <person name="Hamelin R.C."/>
            <person name="Grigoriev I.V."/>
            <person name="Szabo L.J."/>
            <person name="Martin F."/>
        </authorList>
    </citation>
    <scope>NUCLEOTIDE SEQUENCE [LARGE SCALE GENOMIC DNA]</scope>
    <source>
        <strain evidence="5">CRL 75-36-700-3 / race SCCL</strain>
    </source>
</reference>
<dbReference type="Pfam" id="PF22936">
    <property type="entry name" value="Pol_BBD"/>
    <property type="match status" value="1"/>
</dbReference>
<dbReference type="OrthoDB" id="1706811at2759"/>
<feature type="compositionally biased region" description="Basic and acidic residues" evidence="1">
    <location>
        <begin position="25"/>
        <end position="34"/>
    </location>
</feature>
<evidence type="ECO:0000259" key="2">
    <source>
        <dbReference type="Pfam" id="PF13976"/>
    </source>
</evidence>